<evidence type="ECO:0000256" key="8">
    <source>
        <dbReference type="SAM" id="Phobius"/>
    </source>
</evidence>
<dbReference type="GO" id="GO:0033214">
    <property type="term" value="P:siderophore-iron import into cell"/>
    <property type="evidence" value="ECO:0007669"/>
    <property type="project" value="TreeGrafter"/>
</dbReference>
<evidence type="ECO:0000256" key="1">
    <source>
        <dbReference type="ARBA" id="ARBA00004651"/>
    </source>
</evidence>
<dbReference type="Gene3D" id="1.10.3470.10">
    <property type="entry name" value="ABC transporter involved in vitamin B12 uptake, BtuC"/>
    <property type="match status" value="1"/>
</dbReference>
<keyword evidence="4" id="KW-1003">Cell membrane</keyword>
<dbReference type="SUPFAM" id="SSF81345">
    <property type="entry name" value="ABC transporter involved in vitamin B12 uptake, BtuC"/>
    <property type="match status" value="1"/>
</dbReference>
<gene>
    <name evidence="9" type="ORF">DP114_30990</name>
</gene>
<feature type="transmembrane region" description="Helical" evidence="8">
    <location>
        <begin position="94"/>
        <end position="115"/>
    </location>
</feature>
<organism evidence="9 10">
    <name type="scientific">Brasilonema sennae CENA114</name>
    <dbReference type="NCBI Taxonomy" id="415709"/>
    <lineage>
        <taxon>Bacteria</taxon>
        <taxon>Bacillati</taxon>
        <taxon>Cyanobacteriota</taxon>
        <taxon>Cyanophyceae</taxon>
        <taxon>Nostocales</taxon>
        <taxon>Scytonemataceae</taxon>
        <taxon>Brasilonema</taxon>
        <taxon>Bromeliae group (in: Brasilonema)</taxon>
    </lineage>
</organism>
<dbReference type="Proteomes" id="UP000503129">
    <property type="component" value="Chromosome"/>
</dbReference>
<dbReference type="RefSeq" id="WP_169267742.1">
    <property type="nucleotide sequence ID" value="NZ_CAWOXK010000001.1"/>
</dbReference>
<dbReference type="PANTHER" id="PTHR30472:SF25">
    <property type="entry name" value="ABC TRANSPORTER PERMEASE PROTEIN MJ0876-RELATED"/>
    <property type="match status" value="1"/>
</dbReference>
<keyword evidence="5 8" id="KW-0812">Transmembrane</keyword>
<feature type="transmembrane region" description="Helical" evidence="8">
    <location>
        <begin position="191"/>
        <end position="212"/>
    </location>
</feature>
<feature type="transmembrane region" description="Helical" evidence="8">
    <location>
        <begin position="150"/>
        <end position="171"/>
    </location>
</feature>
<dbReference type="KEGG" id="bsen:DP114_30990"/>
<feature type="transmembrane region" description="Helical" evidence="8">
    <location>
        <begin position="306"/>
        <end position="325"/>
    </location>
</feature>
<evidence type="ECO:0000313" key="9">
    <source>
        <dbReference type="EMBL" id="QDL11734.1"/>
    </source>
</evidence>
<keyword evidence="3" id="KW-0813">Transport</keyword>
<dbReference type="GO" id="GO:0005886">
    <property type="term" value="C:plasma membrane"/>
    <property type="evidence" value="ECO:0007669"/>
    <property type="project" value="UniProtKB-SubCell"/>
</dbReference>
<name>A0A856MNN5_9CYAN</name>
<evidence type="ECO:0000256" key="5">
    <source>
        <dbReference type="ARBA" id="ARBA00022692"/>
    </source>
</evidence>
<comment type="similarity">
    <text evidence="2">Belongs to the binding-protein-dependent transport system permease family. FecCD subfamily.</text>
</comment>
<evidence type="ECO:0000256" key="2">
    <source>
        <dbReference type="ARBA" id="ARBA00007935"/>
    </source>
</evidence>
<evidence type="ECO:0000256" key="6">
    <source>
        <dbReference type="ARBA" id="ARBA00022989"/>
    </source>
</evidence>
<sequence>MQKIILSNRVLVTTLSLSVALFFMIGLSLSFGAVGMTPSQLWQAILRQGDTLYQTIIWDLRLPRTLAAILVGAALGMSGALLQGMLRNGLADPFLLGISAGAGLVVVPIFTLGILQSWVPLAAWVGGLLTTLFVYLLAKTGDGISIERLILGGVAISSLFGSIQSLLLLLTDNGQVQVALNWLIGSLNGRGWNLVVIAGPYICLSLLLGSLLGRSVNLLNLGDDLAVGLGVSLVRSRIFIGAIATLLAAGAVSVAGLIGFVGLIVPHGIRLFVGTDYRVVLPLSAVGGALVLTAADLLSRLGAVELPVGAVTALFGSPLFIWLLYQRKGNFN</sequence>
<feature type="transmembrane region" description="Helical" evidence="8">
    <location>
        <begin position="65"/>
        <end position="82"/>
    </location>
</feature>
<dbReference type="PANTHER" id="PTHR30472">
    <property type="entry name" value="FERRIC ENTEROBACTIN TRANSPORT SYSTEM PERMEASE PROTEIN"/>
    <property type="match status" value="1"/>
</dbReference>
<evidence type="ECO:0000256" key="4">
    <source>
        <dbReference type="ARBA" id="ARBA00022475"/>
    </source>
</evidence>
<dbReference type="CDD" id="cd06550">
    <property type="entry name" value="TM_ABC_iron-siderophores_like"/>
    <property type="match status" value="1"/>
</dbReference>
<dbReference type="Pfam" id="PF01032">
    <property type="entry name" value="FecCD"/>
    <property type="match status" value="1"/>
</dbReference>
<dbReference type="FunFam" id="1.10.3470.10:FF:000001">
    <property type="entry name" value="Vitamin B12 ABC transporter permease BtuC"/>
    <property type="match status" value="1"/>
</dbReference>
<evidence type="ECO:0000256" key="3">
    <source>
        <dbReference type="ARBA" id="ARBA00022448"/>
    </source>
</evidence>
<feature type="transmembrane region" description="Helical" evidence="8">
    <location>
        <begin position="238"/>
        <end position="265"/>
    </location>
</feature>
<evidence type="ECO:0000256" key="7">
    <source>
        <dbReference type="ARBA" id="ARBA00023136"/>
    </source>
</evidence>
<comment type="subcellular location">
    <subcellularLocation>
        <location evidence="1">Cell membrane</location>
        <topology evidence="1">Multi-pass membrane protein</topology>
    </subcellularLocation>
</comment>
<proteinExistence type="inferred from homology"/>
<keyword evidence="7 8" id="KW-0472">Membrane</keyword>
<keyword evidence="6 8" id="KW-1133">Transmembrane helix</keyword>
<keyword evidence="10" id="KW-1185">Reference proteome</keyword>
<feature type="transmembrane region" description="Helical" evidence="8">
    <location>
        <begin position="277"/>
        <end position="299"/>
    </location>
</feature>
<dbReference type="InterPro" id="IPR000522">
    <property type="entry name" value="ABC_transptr_permease_BtuC"/>
</dbReference>
<dbReference type="InterPro" id="IPR037294">
    <property type="entry name" value="ABC_BtuC-like"/>
</dbReference>
<protein>
    <submittedName>
        <fullName evidence="9">Iron ABC transporter permease</fullName>
    </submittedName>
</protein>
<reference evidence="9 10" key="1">
    <citation type="submission" date="2018-06" db="EMBL/GenBank/DDBJ databases">
        <title>Comparative genomics of Brasilonema spp. strains.</title>
        <authorList>
            <person name="Alvarenga D.O."/>
            <person name="Fiore M.F."/>
            <person name="Varani A.M."/>
        </authorList>
    </citation>
    <scope>NUCLEOTIDE SEQUENCE [LARGE SCALE GENOMIC DNA]</scope>
    <source>
        <strain evidence="9 10">CENA114</strain>
    </source>
</reference>
<dbReference type="AlphaFoldDB" id="A0A856MNN5"/>
<dbReference type="GO" id="GO:0022857">
    <property type="term" value="F:transmembrane transporter activity"/>
    <property type="evidence" value="ECO:0007669"/>
    <property type="project" value="InterPro"/>
</dbReference>
<evidence type="ECO:0000313" key="10">
    <source>
        <dbReference type="Proteomes" id="UP000503129"/>
    </source>
</evidence>
<accession>A0A856MNN5</accession>
<feature type="transmembrane region" description="Helical" evidence="8">
    <location>
        <begin position="121"/>
        <end position="138"/>
    </location>
</feature>
<dbReference type="EMBL" id="CP030118">
    <property type="protein sequence ID" value="QDL11734.1"/>
    <property type="molecule type" value="Genomic_DNA"/>
</dbReference>